<gene>
    <name evidence="2" type="ORF">HNQ75_003652</name>
</gene>
<dbReference type="AlphaFoldDB" id="A0A7W9Z152"/>
<dbReference type="GO" id="GO:0008999">
    <property type="term" value="F:protein-N-terminal-alanine acetyltransferase activity"/>
    <property type="evidence" value="ECO:0007669"/>
    <property type="project" value="UniProtKB-EC"/>
</dbReference>
<evidence type="ECO:0000313" key="3">
    <source>
        <dbReference type="Proteomes" id="UP000535501"/>
    </source>
</evidence>
<keyword evidence="2" id="KW-0012">Acyltransferase</keyword>
<comment type="caution">
    <text evidence="2">The sequence shown here is derived from an EMBL/GenBank/DDBJ whole genome shotgun (WGS) entry which is preliminary data.</text>
</comment>
<evidence type="ECO:0000313" key="2">
    <source>
        <dbReference type="EMBL" id="MBB6181664.1"/>
    </source>
</evidence>
<protein>
    <submittedName>
        <fullName evidence="2">Ribosomal-protein-alanine N-acetyltransferase</fullName>
        <ecNumber evidence="2">2.3.1.267</ecNumber>
    </submittedName>
</protein>
<dbReference type="Proteomes" id="UP000535501">
    <property type="component" value="Unassembled WGS sequence"/>
</dbReference>
<keyword evidence="2" id="KW-0808">Transferase</keyword>
<dbReference type="InterPro" id="IPR051531">
    <property type="entry name" value="N-acetyltransferase"/>
</dbReference>
<reference evidence="2 3" key="1">
    <citation type="submission" date="2020-08" db="EMBL/GenBank/DDBJ databases">
        <title>Genomic Encyclopedia of Type Strains, Phase IV (KMG-IV): sequencing the most valuable type-strain genomes for metagenomic binning, comparative biology and taxonomic classification.</title>
        <authorList>
            <person name="Goeker M."/>
        </authorList>
    </citation>
    <scope>NUCLEOTIDE SEQUENCE [LARGE SCALE GENOMIC DNA]</scope>
    <source>
        <strain evidence="2 3">DSM 102134</strain>
    </source>
</reference>
<dbReference type="PANTHER" id="PTHR43792:SF16">
    <property type="entry name" value="N-ACETYLTRANSFERASE DOMAIN-CONTAINING PROTEIN"/>
    <property type="match status" value="1"/>
</dbReference>
<keyword evidence="3" id="KW-1185">Reference proteome</keyword>
<dbReference type="PANTHER" id="PTHR43792">
    <property type="entry name" value="GNAT FAMILY, PUTATIVE (AFU_ORTHOLOGUE AFUA_3G00765)-RELATED-RELATED"/>
    <property type="match status" value="1"/>
</dbReference>
<dbReference type="Pfam" id="PF13302">
    <property type="entry name" value="Acetyltransf_3"/>
    <property type="match status" value="1"/>
</dbReference>
<sequence>MLSSSRLHCRYTKDANLSMSGHECLPDAKLEEDFKVRLETSRFILRDFAQDDRLAFQRYQSDPRYRALYDIEEGDESTSARLFALFIEWQAERPRTNYQVGIFERQRGRLIGCGGVRLKQTDQLKAVLGLELDPDYWGRYRVALEVGECFAEFAFGSLHVEAIVSDTSSGNHRVTKIAERYGAARIAERQGPSWMSMRGWTEVDWALTREQWNNRPRFGRDALLLPR</sequence>
<accession>A0A7W9Z152</accession>
<organism evidence="2 3">
    <name type="scientific">Pseudorhizobium flavum</name>
    <dbReference type="NCBI Taxonomy" id="1335061"/>
    <lineage>
        <taxon>Bacteria</taxon>
        <taxon>Pseudomonadati</taxon>
        <taxon>Pseudomonadota</taxon>
        <taxon>Alphaproteobacteria</taxon>
        <taxon>Hyphomicrobiales</taxon>
        <taxon>Rhizobiaceae</taxon>
        <taxon>Rhizobium/Agrobacterium group</taxon>
        <taxon>Pseudorhizobium</taxon>
    </lineage>
</organism>
<dbReference type="EMBL" id="JACHEJ010000011">
    <property type="protein sequence ID" value="MBB6181664.1"/>
    <property type="molecule type" value="Genomic_DNA"/>
</dbReference>
<dbReference type="Gene3D" id="3.40.630.30">
    <property type="match status" value="1"/>
</dbReference>
<dbReference type="InterPro" id="IPR016181">
    <property type="entry name" value="Acyl_CoA_acyltransferase"/>
</dbReference>
<proteinExistence type="predicted"/>
<dbReference type="EC" id="2.3.1.267" evidence="2"/>
<dbReference type="InterPro" id="IPR000182">
    <property type="entry name" value="GNAT_dom"/>
</dbReference>
<evidence type="ECO:0000259" key="1">
    <source>
        <dbReference type="Pfam" id="PF13302"/>
    </source>
</evidence>
<dbReference type="SUPFAM" id="SSF55729">
    <property type="entry name" value="Acyl-CoA N-acyltransferases (Nat)"/>
    <property type="match status" value="1"/>
</dbReference>
<name>A0A7W9Z152_9HYPH</name>
<feature type="domain" description="N-acetyltransferase" evidence="1">
    <location>
        <begin position="42"/>
        <end position="183"/>
    </location>
</feature>